<dbReference type="OrthoDB" id="3560646at2759"/>
<reference evidence="3 4" key="1">
    <citation type="submission" date="2016-05" db="EMBL/GenBank/DDBJ databases">
        <title>A degradative enzymes factory behind the ericoid mycorrhizal symbiosis.</title>
        <authorList>
            <consortium name="DOE Joint Genome Institute"/>
            <person name="Martino E."/>
            <person name="Morin E."/>
            <person name="Grelet G."/>
            <person name="Kuo A."/>
            <person name="Kohler A."/>
            <person name="Daghino S."/>
            <person name="Barry K."/>
            <person name="Choi C."/>
            <person name="Cichocki N."/>
            <person name="Clum A."/>
            <person name="Copeland A."/>
            <person name="Hainaut M."/>
            <person name="Haridas S."/>
            <person name="Labutti K."/>
            <person name="Lindquist E."/>
            <person name="Lipzen A."/>
            <person name="Khouja H.-R."/>
            <person name="Murat C."/>
            <person name="Ohm R."/>
            <person name="Olson A."/>
            <person name="Spatafora J."/>
            <person name="Veneault-Fourrey C."/>
            <person name="Henrissat B."/>
            <person name="Grigoriev I."/>
            <person name="Martin F."/>
            <person name="Perotto S."/>
        </authorList>
    </citation>
    <scope>NUCLEOTIDE SEQUENCE [LARGE SCALE GENOMIC DNA]</scope>
    <source>
        <strain evidence="3 4">UAMH 7357</strain>
    </source>
</reference>
<accession>A0A2J6QJG6</accession>
<dbReference type="GO" id="GO:0003677">
    <property type="term" value="F:DNA binding"/>
    <property type="evidence" value="ECO:0007669"/>
    <property type="project" value="UniProtKB-KW"/>
</dbReference>
<protein>
    <recommendedName>
        <fullName evidence="2">HTH CENPB-type domain-containing protein</fullName>
    </recommendedName>
</protein>
<keyword evidence="1" id="KW-0238">DNA-binding</keyword>
<evidence type="ECO:0000259" key="2">
    <source>
        <dbReference type="PROSITE" id="PS51253"/>
    </source>
</evidence>
<evidence type="ECO:0000313" key="3">
    <source>
        <dbReference type="EMBL" id="PMD26411.1"/>
    </source>
</evidence>
<dbReference type="PROSITE" id="PS51253">
    <property type="entry name" value="HTH_CENPB"/>
    <property type="match status" value="1"/>
</dbReference>
<name>A0A2J6QJG6_9HELO</name>
<gene>
    <name evidence="3" type="ORF">NA56DRAFT_733378</name>
</gene>
<evidence type="ECO:0000256" key="1">
    <source>
        <dbReference type="ARBA" id="ARBA00023125"/>
    </source>
</evidence>
<organism evidence="3 4">
    <name type="scientific">Hyaloscypha hepaticicola</name>
    <dbReference type="NCBI Taxonomy" id="2082293"/>
    <lineage>
        <taxon>Eukaryota</taxon>
        <taxon>Fungi</taxon>
        <taxon>Dikarya</taxon>
        <taxon>Ascomycota</taxon>
        <taxon>Pezizomycotina</taxon>
        <taxon>Leotiomycetes</taxon>
        <taxon>Helotiales</taxon>
        <taxon>Hyaloscyphaceae</taxon>
        <taxon>Hyaloscypha</taxon>
    </lineage>
</organism>
<feature type="domain" description="HTH CENPB-type" evidence="2">
    <location>
        <begin position="50"/>
        <end position="115"/>
    </location>
</feature>
<sequence length="177" mass="21308">MVNEEDIKAALAEIELSEDPNYREIAYKYKLTYITLLRYAKGLTRSRTEFQSEINQNLNNIQERILIKQINYLTNRDIPLISKMVKNFIEKIIGYKVGKNWISDFCKRYSSELKSLYLYNIKNLYIKSEFGPIYKLFYNLIKYFFNNIAAYNIYNWNEKGFLIGIIRNMKRIMNRDI</sequence>
<proteinExistence type="predicted"/>
<dbReference type="AlphaFoldDB" id="A0A2J6QJG6"/>
<keyword evidence="4" id="KW-1185">Reference proteome</keyword>
<dbReference type="InterPro" id="IPR006600">
    <property type="entry name" value="HTH_CenpB_DNA-bd_dom"/>
</dbReference>
<dbReference type="Proteomes" id="UP000235672">
    <property type="component" value="Unassembled WGS sequence"/>
</dbReference>
<dbReference type="EMBL" id="KZ613468">
    <property type="protein sequence ID" value="PMD26411.1"/>
    <property type="molecule type" value="Genomic_DNA"/>
</dbReference>
<evidence type="ECO:0000313" key="4">
    <source>
        <dbReference type="Proteomes" id="UP000235672"/>
    </source>
</evidence>